<reference evidence="1 2" key="1">
    <citation type="journal article" date="2019" name="Sci. Rep.">
        <title>Orb-weaving spider Araneus ventricosus genome elucidates the spidroin gene catalogue.</title>
        <authorList>
            <person name="Kono N."/>
            <person name="Nakamura H."/>
            <person name="Ohtoshi R."/>
            <person name="Moran D.A.P."/>
            <person name="Shinohara A."/>
            <person name="Yoshida Y."/>
            <person name="Fujiwara M."/>
            <person name="Mori M."/>
            <person name="Tomita M."/>
            <person name="Arakawa K."/>
        </authorList>
    </citation>
    <scope>NUCLEOTIDE SEQUENCE [LARGE SCALE GENOMIC DNA]</scope>
</reference>
<accession>A0A4Y2SM93</accession>
<sequence length="114" mass="12972">MKCSLVRRISERRNVSLVGLMQYQNFGRKYDATAVTVDLSRLPNKNSLVQQAKTITTRIFFEEDESLSNSSHSEESAETLEEKSLTLCEKSEKAIHSKTEVLRCSTSKRSNIVK</sequence>
<comment type="caution">
    <text evidence="1">The sequence shown here is derived from an EMBL/GenBank/DDBJ whole genome shotgun (WGS) entry which is preliminary data.</text>
</comment>
<keyword evidence="2" id="KW-1185">Reference proteome</keyword>
<dbReference type="EMBL" id="BGPR01022506">
    <property type="protein sequence ID" value="GBN88873.1"/>
    <property type="molecule type" value="Genomic_DNA"/>
</dbReference>
<protein>
    <submittedName>
        <fullName evidence="1">Uncharacterized protein</fullName>
    </submittedName>
</protein>
<evidence type="ECO:0000313" key="1">
    <source>
        <dbReference type="EMBL" id="GBN88873.1"/>
    </source>
</evidence>
<dbReference type="Proteomes" id="UP000499080">
    <property type="component" value="Unassembled WGS sequence"/>
</dbReference>
<evidence type="ECO:0000313" key="2">
    <source>
        <dbReference type="Proteomes" id="UP000499080"/>
    </source>
</evidence>
<organism evidence="1 2">
    <name type="scientific">Araneus ventricosus</name>
    <name type="common">Orbweaver spider</name>
    <name type="synonym">Epeira ventricosa</name>
    <dbReference type="NCBI Taxonomy" id="182803"/>
    <lineage>
        <taxon>Eukaryota</taxon>
        <taxon>Metazoa</taxon>
        <taxon>Ecdysozoa</taxon>
        <taxon>Arthropoda</taxon>
        <taxon>Chelicerata</taxon>
        <taxon>Arachnida</taxon>
        <taxon>Araneae</taxon>
        <taxon>Araneomorphae</taxon>
        <taxon>Entelegynae</taxon>
        <taxon>Araneoidea</taxon>
        <taxon>Araneidae</taxon>
        <taxon>Araneus</taxon>
    </lineage>
</organism>
<gene>
    <name evidence="1" type="ORF">AVEN_204778_1</name>
</gene>
<dbReference type="AlphaFoldDB" id="A0A4Y2SM93"/>
<name>A0A4Y2SM93_ARAVE</name>
<proteinExistence type="predicted"/>